<dbReference type="SUPFAM" id="SSF51971">
    <property type="entry name" value="Nucleotide-binding domain"/>
    <property type="match status" value="1"/>
</dbReference>
<evidence type="ECO:0000259" key="2">
    <source>
        <dbReference type="Pfam" id="PF01266"/>
    </source>
</evidence>
<evidence type="ECO:0000256" key="1">
    <source>
        <dbReference type="ARBA" id="ARBA00023002"/>
    </source>
</evidence>
<dbReference type="Proteomes" id="UP001273505">
    <property type="component" value="Unassembled WGS sequence"/>
</dbReference>
<dbReference type="PANTHER" id="PTHR13847">
    <property type="entry name" value="SARCOSINE DEHYDROGENASE-RELATED"/>
    <property type="match status" value="1"/>
</dbReference>
<dbReference type="SUPFAM" id="SSF54373">
    <property type="entry name" value="FAD-linked reductases, C-terminal domain"/>
    <property type="match status" value="1"/>
</dbReference>
<keyword evidence="4" id="KW-1185">Reference proteome</keyword>
<gene>
    <name evidence="3" type="ORF">SCD92_03905</name>
</gene>
<protein>
    <submittedName>
        <fullName evidence="3">FAD-dependent oxidoreductase</fullName>
    </submittedName>
</protein>
<dbReference type="Gene3D" id="3.50.50.60">
    <property type="entry name" value="FAD/NAD(P)-binding domain"/>
    <property type="match status" value="1"/>
</dbReference>
<reference evidence="3 4" key="1">
    <citation type="submission" date="2023-11" db="EMBL/GenBank/DDBJ databases">
        <title>Gilvimarinus fulvus sp. nov., isolated from the surface of Kelp.</title>
        <authorList>
            <person name="Sun Y.Y."/>
            <person name="Gong Y."/>
            <person name="Du Z.J."/>
        </authorList>
    </citation>
    <scope>NUCLEOTIDE SEQUENCE [LARGE SCALE GENOMIC DNA]</scope>
    <source>
        <strain evidence="3 4">SDUM040013</strain>
    </source>
</reference>
<dbReference type="Gene3D" id="3.30.9.10">
    <property type="entry name" value="D-Amino Acid Oxidase, subunit A, domain 2"/>
    <property type="match status" value="1"/>
</dbReference>
<dbReference type="InterPro" id="IPR006076">
    <property type="entry name" value="FAD-dep_OxRdtase"/>
</dbReference>
<dbReference type="RefSeq" id="WP_302721332.1">
    <property type="nucleotide sequence ID" value="NZ_JAULRU010000264.1"/>
</dbReference>
<dbReference type="InterPro" id="IPR036188">
    <property type="entry name" value="FAD/NAD-bd_sf"/>
</dbReference>
<evidence type="ECO:0000313" key="3">
    <source>
        <dbReference type="EMBL" id="MDX6848490.1"/>
    </source>
</evidence>
<proteinExistence type="predicted"/>
<name>A0ABU4RUD6_9GAMM</name>
<sequence>MQLTPPLQIAIAGSGLLGRLLAWQLSLLGHKVVVYDKRPPERDTSAAYTAAGMLAPISEAASSLNSNVLMAGIESIQQWSLWCQSLNLTNALHHGGSLVLAHPQDSAELEQFNHDCRALRDNESLNIKSLNRNAIAELEPHLSKSFEKGLWINPEAHLDNRQLLNRLDAILATQQVTFNFNTDVNVGPGEISETQSDKIYRYDWVIDCRGAGARSQLGQLRGVRGETLHLHTREISLRRPIRLMHPRYQLYVVPKPEHRFVVGATQLESEDVSPISLQSSLELASAVYTIAPAFSEARVLEAGVNLRPAFRDNLPQVTTEPGLVIANGLYRHGYLLAPLVVEQTISIVAGNNNYACEKLSAPPLTNRQAVYEI</sequence>
<accession>A0ABU4RUD6</accession>
<dbReference type="EMBL" id="JAXAFO010000004">
    <property type="protein sequence ID" value="MDX6848490.1"/>
    <property type="molecule type" value="Genomic_DNA"/>
</dbReference>
<organism evidence="3 4">
    <name type="scientific">Gilvimarinus gilvus</name>
    <dbReference type="NCBI Taxonomy" id="3058038"/>
    <lineage>
        <taxon>Bacteria</taxon>
        <taxon>Pseudomonadati</taxon>
        <taxon>Pseudomonadota</taxon>
        <taxon>Gammaproteobacteria</taxon>
        <taxon>Cellvibrionales</taxon>
        <taxon>Cellvibrionaceae</taxon>
        <taxon>Gilvimarinus</taxon>
    </lineage>
</organism>
<feature type="domain" description="FAD dependent oxidoreductase" evidence="2">
    <location>
        <begin position="9"/>
        <end position="340"/>
    </location>
</feature>
<comment type="caution">
    <text evidence="3">The sequence shown here is derived from an EMBL/GenBank/DDBJ whole genome shotgun (WGS) entry which is preliminary data.</text>
</comment>
<dbReference type="Pfam" id="PF01266">
    <property type="entry name" value="DAO"/>
    <property type="match status" value="1"/>
</dbReference>
<keyword evidence="1" id="KW-0560">Oxidoreductase</keyword>
<dbReference type="PANTHER" id="PTHR13847:SF289">
    <property type="entry name" value="GLYCINE OXIDASE"/>
    <property type="match status" value="1"/>
</dbReference>
<evidence type="ECO:0000313" key="4">
    <source>
        <dbReference type="Proteomes" id="UP001273505"/>
    </source>
</evidence>